<comment type="caution">
    <text evidence="2">The sequence shown here is derived from an EMBL/GenBank/DDBJ whole genome shotgun (WGS) entry which is preliminary data.</text>
</comment>
<protein>
    <submittedName>
        <fullName evidence="2">ATP-binding cassette domain-containing protein</fullName>
    </submittedName>
</protein>
<keyword evidence="2" id="KW-0067">ATP-binding</keyword>
<name>A0ABW4JF41_9BACL</name>
<dbReference type="InterPro" id="IPR003439">
    <property type="entry name" value="ABC_transporter-like_ATP-bd"/>
</dbReference>
<dbReference type="Proteomes" id="UP001597079">
    <property type="component" value="Unassembled WGS sequence"/>
</dbReference>
<gene>
    <name evidence="2" type="ORF">ACFSB2_06625</name>
</gene>
<dbReference type="PANTHER" id="PTHR46743:SF2">
    <property type="entry name" value="TEICHOIC ACIDS EXPORT ATP-BINDING PROTEIN TAGH"/>
    <property type="match status" value="1"/>
</dbReference>
<keyword evidence="2" id="KW-0547">Nucleotide-binding</keyword>
<dbReference type="InterPro" id="IPR050683">
    <property type="entry name" value="Bact_Polysacc_Export_ATP-bd"/>
</dbReference>
<dbReference type="Gene3D" id="3.40.50.300">
    <property type="entry name" value="P-loop containing nucleotide triphosphate hydrolases"/>
    <property type="match status" value="1"/>
</dbReference>
<evidence type="ECO:0000313" key="2">
    <source>
        <dbReference type="EMBL" id="MFD1674379.1"/>
    </source>
</evidence>
<sequence>MYGHTRFRTWGGSKSGEYTRCRHSLRLVQATKSYARRRVLDGITLTIYEKETLGIIGSNGSGKSTLLRLITGLVPPSAGKREVIKSNLRTG</sequence>
<keyword evidence="3" id="KW-1185">Reference proteome</keyword>
<dbReference type="RefSeq" id="WP_377942250.1">
    <property type="nucleotide sequence ID" value="NZ_JBHUCX010000020.1"/>
</dbReference>
<evidence type="ECO:0000313" key="3">
    <source>
        <dbReference type="Proteomes" id="UP001597079"/>
    </source>
</evidence>
<dbReference type="GO" id="GO:0005524">
    <property type="term" value="F:ATP binding"/>
    <property type="evidence" value="ECO:0007669"/>
    <property type="project" value="UniProtKB-KW"/>
</dbReference>
<proteinExistence type="predicted"/>
<dbReference type="EMBL" id="JBHUCX010000020">
    <property type="protein sequence ID" value="MFD1674379.1"/>
    <property type="molecule type" value="Genomic_DNA"/>
</dbReference>
<dbReference type="Pfam" id="PF00005">
    <property type="entry name" value="ABC_tran"/>
    <property type="match status" value="1"/>
</dbReference>
<dbReference type="InterPro" id="IPR027417">
    <property type="entry name" value="P-loop_NTPase"/>
</dbReference>
<reference evidence="3" key="1">
    <citation type="journal article" date="2019" name="Int. J. Syst. Evol. Microbiol.">
        <title>The Global Catalogue of Microorganisms (GCM) 10K type strain sequencing project: providing services to taxonomists for standard genome sequencing and annotation.</title>
        <authorList>
            <consortium name="The Broad Institute Genomics Platform"/>
            <consortium name="The Broad Institute Genome Sequencing Center for Infectious Disease"/>
            <person name="Wu L."/>
            <person name="Ma J."/>
        </authorList>
    </citation>
    <scope>NUCLEOTIDE SEQUENCE [LARGE SCALE GENOMIC DNA]</scope>
    <source>
        <strain evidence="3">CGMCC 1.12286</strain>
    </source>
</reference>
<feature type="domain" description="ABC transporter" evidence="1">
    <location>
        <begin position="40"/>
        <end position="81"/>
    </location>
</feature>
<dbReference type="SUPFAM" id="SSF52540">
    <property type="entry name" value="P-loop containing nucleoside triphosphate hydrolases"/>
    <property type="match status" value="1"/>
</dbReference>
<evidence type="ECO:0000259" key="1">
    <source>
        <dbReference type="Pfam" id="PF00005"/>
    </source>
</evidence>
<accession>A0ABW4JF41</accession>
<organism evidence="2 3">
    <name type="scientific">Alicyclobacillus fodiniaquatilis</name>
    <dbReference type="NCBI Taxonomy" id="1661150"/>
    <lineage>
        <taxon>Bacteria</taxon>
        <taxon>Bacillati</taxon>
        <taxon>Bacillota</taxon>
        <taxon>Bacilli</taxon>
        <taxon>Bacillales</taxon>
        <taxon>Alicyclobacillaceae</taxon>
        <taxon>Alicyclobacillus</taxon>
    </lineage>
</organism>
<dbReference type="PANTHER" id="PTHR46743">
    <property type="entry name" value="TEICHOIC ACIDS EXPORT ATP-BINDING PROTEIN TAGH"/>
    <property type="match status" value="1"/>
</dbReference>